<organism evidence="2 3">
    <name type="scientific">Electrophorus voltai</name>
    <dbReference type="NCBI Taxonomy" id="2609070"/>
    <lineage>
        <taxon>Eukaryota</taxon>
        <taxon>Metazoa</taxon>
        <taxon>Chordata</taxon>
        <taxon>Craniata</taxon>
        <taxon>Vertebrata</taxon>
        <taxon>Euteleostomi</taxon>
        <taxon>Actinopterygii</taxon>
        <taxon>Neopterygii</taxon>
        <taxon>Teleostei</taxon>
        <taxon>Ostariophysi</taxon>
        <taxon>Gymnotiformes</taxon>
        <taxon>Gymnotoidei</taxon>
        <taxon>Gymnotidae</taxon>
        <taxon>Electrophorus</taxon>
    </lineage>
</organism>
<evidence type="ECO:0000313" key="2">
    <source>
        <dbReference type="EMBL" id="KAK1794921.1"/>
    </source>
</evidence>
<feature type="region of interest" description="Disordered" evidence="1">
    <location>
        <begin position="65"/>
        <end position="102"/>
    </location>
</feature>
<dbReference type="EMBL" id="JAROKS010000016">
    <property type="protein sequence ID" value="KAK1794921.1"/>
    <property type="molecule type" value="Genomic_DNA"/>
</dbReference>
<comment type="caution">
    <text evidence="2">The sequence shown here is derived from an EMBL/GenBank/DDBJ whole genome shotgun (WGS) entry which is preliminary data.</text>
</comment>
<evidence type="ECO:0000313" key="3">
    <source>
        <dbReference type="Proteomes" id="UP001239994"/>
    </source>
</evidence>
<name>A0AAD8ZBJ8_9TELE</name>
<reference evidence="2" key="1">
    <citation type="submission" date="2023-03" db="EMBL/GenBank/DDBJ databases">
        <title>Electrophorus voltai genome.</title>
        <authorList>
            <person name="Bian C."/>
        </authorList>
    </citation>
    <scope>NUCLEOTIDE SEQUENCE</scope>
    <source>
        <strain evidence="2">CB-2022</strain>
        <tissue evidence="2">Muscle</tissue>
    </source>
</reference>
<evidence type="ECO:0000256" key="1">
    <source>
        <dbReference type="SAM" id="MobiDB-lite"/>
    </source>
</evidence>
<sequence>MSLKDFGGGGALSVVQGRTLQSPTDLRLTTGTEKWRRSLRALPHIRHTAPELTCLCLHLGRGKKEASQVSAPETGKTSGVLPGSSAPKPEKLLQPKSVMGNSTPLTRQNLTQLMNGGLDGVLASFPGLFHNPLCFS</sequence>
<accession>A0AAD8ZBJ8</accession>
<dbReference type="AlphaFoldDB" id="A0AAD8ZBJ8"/>
<protein>
    <submittedName>
        <fullName evidence="2">Uncharacterized protein</fullName>
    </submittedName>
</protein>
<dbReference type="Proteomes" id="UP001239994">
    <property type="component" value="Unassembled WGS sequence"/>
</dbReference>
<proteinExistence type="predicted"/>
<keyword evidence="3" id="KW-1185">Reference proteome</keyword>
<feature type="compositionally biased region" description="Polar residues" evidence="1">
    <location>
        <begin position="67"/>
        <end position="77"/>
    </location>
</feature>
<gene>
    <name evidence="2" type="ORF">P4O66_010115</name>
</gene>